<dbReference type="EMBL" id="GL385396">
    <property type="protein sequence ID" value="EJT79716.1"/>
    <property type="molecule type" value="Genomic_DNA"/>
</dbReference>
<dbReference type="EnsemblFungi" id="EJT79716">
    <property type="protein sequence ID" value="EJT79716"/>
    <property type="gene ID" value="GGTG_04800"/>
</dbReference>
<reference evidence="3" key="1">
    <citation type="submission" date="2010-07" db="EMBL/GenBank/DDBJ databases">
        <title>The genome sequence of Gaeumannomyces graminis var. tritici strain R3-111a-1.</title>
        <authorList>
            <consortium name="The Broad Institute Genome Sequencing Platform"/>
            <person name="Ma L.-J."/>
            <person name="Dead R."/>
            <person name="Young S."/>
            <person name="Zeng Q."/>
            <person name="Koehrsen M."/>
            <person name="Alvarado L."/>
            <person name="Berlin A."/>
            <person name="Chapman S.B."/>
            <person name="Chen Z."/>
            <person name="Freedman E."/>
            <person name="Gellesch M."/>
            <person name="Goldberg J."/>
            <person name="Griggs A."/>
            <person name="Gujja S."/>
            <person name="Heilman E.R."/>
            <person name="Heiman D."/>
            <person name="Hepburn T."/>
            <person name="Howarth C."/>
            <person name="Jen D."/>
            <person name="Larson L."/>
            <person name="Mehta T."/>
            <person name="Neiman D."/>
            <person name="Pearson M."/>
            <person name="Roberts A."/>
            <person name="Saif S."/>
            <person name="Shea T."/>
            <person name="Shenoy N."/>
            <person name="Sisk P."/>
            <person name="Stolte C."/>
            <person name="Sykes S."/>
            <person name="Walk T."/>
            <person name="White J."/>
            <person name="Yandava C."/>
            <person name="Haas B."/>
            <person name="Nusbaum C."/>
            <person name="Birren B."/>
        </authorList>
    </citation>
    <scope>NUCLEOTIDE SEQUENCE [LARGE SCALE GENOMIC DNA]</scope>
    <source>
        <strain evidence="3">R3-111a-1</strain>
    </source>
</reference>
<sequence length="241" mass="27298">MSILPDTLKNLYSPPKGGLPADAYERDEFWRNWGFTIYRTAYGGGGDGGKQSDQHWQTLLAKIREQAEDETRMHAGERPGAAAAAAEAERAAERLRALFRLDAHSDAALLDGASDDRLRELYRAGEPLGEDGKPPVMHDGVPKRRHFLVADAQVLEDAGNGRFWARCIQADYEPEDYISRHPRWYIGQYYFGWMQMTTRSILELWSDLETRDLEQIAPKSSDPERKDAVLYDGQLTGSGWH</sequence>
<dbReference type="VEuPathDB" id="FungiDB:GGTG_04800"/>
<dbReference type="AlphaFoldDB" id="J3NU48"/>
<dbReference type="STRING" id="644352.J3NU48"/>
<dbReference type="RefSeq" id="XP_009220861.1">
    <property type="nucleotide sequence ID" value="XM_009222597.1"/>
</dbReference>
<evidence type="ECO:0000313" key="2">
    <source>
        <dbReference type="EnsemblFungi" id="EJT79716"/>
    </source>
</evidence>
<evidence type="ECO:0000313" key="1">
    <source>
        <dbReference type="EMBL" id="EJT79716.1"/>
    </source>
</evidence>
<reference evidence="1" key="3">
    <citation type="submission" date="2010-09" db="EMBL/GenBank/DDBJ databases">
        <title>Annotation of Gaeumannomyces graminis var. tritici R3-111a-1.</title>
        <authorList>
            <consortium name="The Broad Institute Genome Sequencing Platform"/>
            <person name="Ma L.-J."/>
            <person name="Dead R."/>
            <person name="Young S.K."/>
            <person name="Zeng Q."/>
            <person name="Gargeya S."/>
            <person name="Fitzgerald M."/>
            <person name="Haas B."/>
            <person name="Abouelleil A."/>
            <person name="Alvarado L."/>
            <person name="Arachchi H.M."/>
            <person name="Berlin A."/>
            <person name="Brown A."/>
            <person name="Chapman S.B."/>
            <person name="Chen Z."/>
            <person name="Dunbar C."/>
            <person name="Freedman E."/>
            <person name="Gearin G."/>
            <person name="Gellesch M."/>
            <person name="Goldberg J."/>
            <person name="Griggs A."/>
            <person name="Gujja S."/>
            <person name="Heiman D."/>
            <person name="Howarth C."/>
            <person name="Larson L."/>
            <person name="Lui A."/>
            <person name="MacDonald P.J.P."/>
            <person name="Mehta T."/>
            <person name="Montmayeur A."/>
            <person name="Murphy C."/>
            <person name="Neiman D."/>
            <person name="Pearson M."/>
            <person name="Priest M."/>
            <person name="Roberts A."/>
            <person name="Saif S."/>
            <person name="Shea T."/>
            <person name="Shenoy N."/>
            <person name="Sisk P."/>
            <person name="Stolte C."/>
            <person name="Sykes S."/>
            <person name="Yandava C."/>
            <person name="Wortman J."/>
            <person name="Nusbaum C."/>
            <person name="Birren B."/>
        </authorList>
    </citation>
    <scope>NUCLEOTIDE SEQUENCE</scope>
    <source>
        <strain evidence="1">R3-111a-1</strain>
    </source>
</reference>
<proteinExistence type="predicted"/>
<keyword evidence="3" id="KW-1185">Reference proteome</keyword>
<reference evidence="2" key="5">
    <citation type="submission" date="2018-04" db="UniProtKB">
        <authorList>
            <consortium name="EnsemblFungi"/>
        </authorList>
    </citation>
    <scope>IDENTIFICATION</scope>
    <source>
        <strain evidence="2">R3-111a-1</strain>
    </source>
</reference>
<dbReference type="GeneID" id="20345258"/>
<accession>J3NU48</accession>
<reference evidence="2" key="4">
    <citation type="journal article" date="2015" name="G3 (Bethesda)">
        <title>Genome sequences of three phytopathogenic species of the Magnaporthaceae family of fungi.</title>
        <authorList>
            <person name="Okagaki L.H."/>
            <person name="Nunes C.C."/>
            <person name="Sailsbery J."/>
            <person name="Clay B."/>
            <person name="Brown D."/>
            <person name="John T."/>
            <person name="Oh Y."/>
            <person name="Young N."/>
            <person name="Fitzgerald M."/>
            <person name="Haas B.J."/>
            <person name="Zeng Q."/>
            <person name="Young S."/>
            <person name="Adiconis X."/>
            <person name="Fan L."/>
            <person name="Levin J.Z."/>
            <person name="Mitchell T.K."/>
            <person name="Okubara P.A."/>
            <person name="Farman M.L."/>
            <person name="Kohn L.M."/>
            <person name="Birren B."/>
            <person name="Ma L.-J."/>
            <person name="Dean R.A."/>
        </authorList>
    </citation>
    <scope>NUCLEOTIDE SEQUENCE</scope>
    <source>
        <strain evidence="2">R3-111a-1</strain>
    </source>
</reference>
<name>J3NU48_GAET3</name>
<protein>
    <submittedName>
        <fullName evidence="1 2">Uncharacterized protein</fullName>
    </submittedName>
</protein>
<reference evidence="1" key="2">
    <citation type="submission" date="2010-07" db="EMBL/GenBank/DDBJ databases">
        <authorList>
            <consortium name="The Broad Institute Genome Sequencing Platform"/>
            <consortium name="Broad Institute Genome Sequencing Center for Infectious Disease"/>
            <person name="Ma L.-J."/>
            <person name="Dead R."/>
            <person name="Young S."/>
            <person name="Zeng Q."/>
            <person name="Koehrsen M."/>
            <person name="Alvarado L."/>
            <person name="Berlin A."/>
            <person name="Chapman S.B."/>
            <person name="Chen Z."/>
            <person name="Freedman E."/>
            <person name="Gellesch M."/>
            <person name="Goldberg J."/>
            <person name="Griggs A."/>
            <person name="Gujja S."/>
            <person name="Heilman E.R."/>
            <person name="Heiman D."/>
            <person name="Hepburn T."/>
            <person name="Howarth C."/>
            <person name="Jen D."/>
            <person name="Larson L."/>
            <person name="Mehta T."/>
            <person name="Neiman D."/>
            <person name="Pearson M."/>
            <person name="Roberts A."/>
            <person name="Saif S."/>
            <person name="Shea T."/>
            <person name="Shenoy N."/>
            <person name="Sisk P."/>
            <person name="Stolte C."/>
            <person name="Sykes S."/>
            <person name="Walk T."/>
            <person name="White J."/>
            <person name="Yandava C."/>
            <person name="Haas B."/>
            <person name="Nusbaum C."/>
            <person name="Birren B."/>
        </authorList>
    </citation>
    <scope>NUCLEOTIDE SEQUENCE</scope>
    <source>
        <strain evidence="1">R3-111a-1</strain>
    </source>
</reference>
<dbReference type="OrthoDB" id="6499973at2759"/>
<organism evidence="1">
    <name type="scientific">Gaeumannomyces tritici (strain R3-111a-1)</name>
    <name type="common">Wheat and barley take-all root rot fungus</name>
    <name type="synonym">Gaeumannomyces graminis var. tritici</name>
    <dbReference type="NCBI Taxonomy" id="644352"/>
    <lineage>
        <taxon>Eukaryota</taxon>
        <taxon>Fungi</taxon>
        <taxon>Dikarya</taxon>
        <taxon>Ascomycota</taxon>
        <taxon>Pezizomycotina</taxon>
        <taxon>Sordariomycetes</taxon>
        <taxon>Sordariomycetidae</taxon>
        <taxon>Magnaporthales</taxon>
        <taxon>Magnaporthaceae</taxon>
        <taxon>Gaeumannomyces</taxon>
    </lineage>
</organism>
<dbReference type="eggNOG" id="ENOG502SZID">
    <property type="taxonomic scope" value="Eukaryota"/>
</dbReference>
<dbReference type="HOGENOM" id="CLU_095389_1_0_1"/>
<evidence type="ECO:0000313" key="3">
    <source>
        <dbReference type="Proteomes" id="UP000006039"/>
    </source>
</evidence>
<gene>
    <name evidence="2" type="primary">20345258</name>
    <name evidence="1" type="ORF">GGTG_04800</name>
</gene>
<dbReference type="Proteomes" id="UP000006039">
    <property type="component" value="Unassembled WGS sequence"/>
</dbReference>